<evidence type="ECO:0000313" key="4">
    <source>
        <dbReference type="Proteomes" id="UP000192980"/>
    </source>
</evidence>
<evidence type="ECO:0000259" key="2">
    <source>
        <dbReference type="PROSITE" id="PS51352"/>
    </source>
</evidence>
<evidence type="ECO:0000313" key="3">
    <source>
        <dbReference type="EMBL" id="SMG09847.1"/>
    </source>
</evidence>
<dbReference type="GO" id="GO:0006950">
    <property type="term" value="P:response to stress"/>
    <property type="evidence" value="ECO:0007669"/>
    <property type="project" value="UniProtKB-ARBA"/>
</dbReference>
<dbReference type="InterPro" id="IPR050553">
    <property type="entry name" value="Thioredoxin_ResA/DsbE_sf"/>
</dbReference>
<reference evidence="3 4" key="1">
    <citation type="submission" date="2017-04" db="EMBL/GenBank/DDBJ databases">
        <authorList>
            <person name="Afonso C.L."/>
            <person name="Miller P.J."/>
            <person name="Scott M.A."/>
            <person name="Spackman E."/>
            <person name="Goraichik I."/>
            <person name="Dimitrov K.M."/>
            <person name="Suarez D.L."/>
            <person name="Swayne D.E."/>
        </authorList>
    </citation>
    <scope>NUCLEOTIDE SEQUENCE [LARGE SCALE GENOMIC DNA]</scope>
    <source>
        <strain evidence="3 4">DSM 22418</strain>
    </source>
</reference>
<dbReference type="AlphaFoldDB" id="A0A1X7I6V8"/>
<dbReference type="STRING" id="561061.SAMN05660862_0491"/>
<keyword evidence="3" id="KW-0413">Isomerase</keyword>
<dbReference type="Gene3D" id="3.40.30.10">
    <property type="entry name" value="Glutaredoxin"/>
    <property type="match status" value="1"/>
</dbReference>
<dbReference type="PANTHER" id="PTHR42852">
    <property type="entry name" value="THIOL:DISULFIDE INTERCHANGE PROTEIN DSBE"/>
    <property type="match status" value="1"/>
</dbReference>
<organism evidence="3 4">
    <name type="scientific">Sphingobacterium psychroaquaticum</name>
    <dbReference type="NCBI Taxonomy" id="561061"/>
    <lineage>
        <taxon>Bacteria</taxon>
        <taxon>Pseudomonadati</taxon>
        <taxon>Bacteroidota</taxon>
        <taxon>Sphingobacteriia</taxon>
        <taxon>Sphingobacteriales</taxon>
        <taxon>Sphingobacteriaceae</taxon>
        <taxon>Sphingobacterium</taxon>
    </lineage>
</organism>
<keyword evidence="4" id="KW-1185">Reference proteome</keyword>
<dbReference type="OrthoDB" id="634996at2"/>
<dbReference type="PROSITE" id="PS51352">
    <property type="entry name" value="THIOREDOXIN_2"/>
    <property type="match status" value="1"/>
</dbReference>
<feature type="signal peptide" evidence="1">
    <location>
        <begin position="1"/>
        <end position="24"/>
    </location>
</feature>
<dbReference type="RefSeq" id="WP_085471365.1">
    <property type="nucleotide sequence ID" value="NZ_FXAU01000001.1"/>
</dbReference>
<proteinExistence type="predicted"/>
<dbReference type="Proteomes" id="UP000192980">
    <property type="component" value="Unassembled WGS sequence"/>
</dbReference>
<sequence>MINPKITAYALALLLCQGIGFVQAQEVKALQILPEKPQANDTVFIRLNQAESIFPNTVQELYVNFSTSNYYELPSKMRMTKNGSFWEAKFKMPPYGNFSSFTIADAQNNYIQRPSDTSHYEIFVYEKGVLKEGNYLGKGYSMGLQNKKAPNVEALQQHYFEKELAQFPNNYEARLRVLNYQMKQAQNGRSKEIARKKALQVIEKRFRSNPTVDGNLNKVTMGFLIIGENQKVDSIRNVVIKEFPYSKLGLSYTFNKLFQNQDKQLVMDSIQVLSRHKNESNSEAFSAVDAYLFTHYIQTKNTPQAAQLFSRILEKKANPYTWRTYSDYVRLMLDHDVLLDSAKVLNQLILDNIQQYPVSLVRYFPETGYLVAHDDLRQEKIDKVKLEQLAVSGLIDYKTGNKEAAWKVFDAVIDGLTTKDLLTEIAALYSAHDKWSEATKALRIAYTIAPYDEVVQAALRSSLTKQGKTTAEVQDYIVALDQEWKSVYFKNLDSKVLKKDFLSDITIVDMNNKPLTRKDLAGKVVVMDLWATWCKPCLASFPYVQKVYEKYKNDPQVLFIILNTGSGNTLADAQKWATENQRYTFPVFYNQDKKFNSKLEVTTIPTTFVLSPSGQIIFKKVGSEGEKILQDLDAMIDYTKRKF</sequence>
<dbReference type="InterPro" id="IPR011990">
    <property type="entry name" value="TPR-like_helical_dom_sf"/>
</dbReference>
<name>A0A1X7I6V8_9SPHI</name>
<accession>A0A1X7I6V8</accession>
<evidence type="ECO:0000256" key="1">
    <source>
        <dbReference type="SAM" id="SignalP"/>
    </source>
</evidence>
<feature type="chain" id="PRO_5012869284" evidence="1">
    <location>
        <begin position="25"/>
        <end position="643"/>
    </location>
</feature>
<dbReference type="SUPFAM" id="SSF52833">
    <property type="entry name" value="Thioredoxin-like"/>
    <property type="match status" value="1"/>
</dbReference>
<dbReference type="Pfam" id="PF08534">
    <property type="entry name" value="Redoxin"/>
    <property type="match status" value="1"/>
</dbReference>
<dbReference type="GO" id="GO:0016853">
    <property type="term" value="F:isomerase activity"/>
    <property type="evidence" value="ECO:0007669"/>
    <property type="project" value="UniProtKB-KW"/>
</dbReference>
<dbReference type="EMBL" id="FXAU01000001">
    <property type="protein sequence ID" value="SMG09847.1"/>
    <property type="molecule type" value="Genomic_DNA"/>
</dbReference>
<dbReference type="SUPFAM" id="SSF48452">
    <property type="entry name" value="TPR-like"/>
    <property type="match status" value="1"/>
</dbReference>
<dbReference type="InterPro" id="IPR036249">
    <property type="entry name" value="Thioredoxin-like_sf"/>
</dbReference>
<dbReference type="GO" id="GO:0016491">
    <property type="term" value="F:oxidoreductase activity"/>
    <property type="evidence" value="ECO:0007669"/>
    <property type="project" value="InterPro"/>
</dbReference>
<dbReference type="InterPro" id="IPR013740">
    <property type="entry name" value="Redoxin"/>
</dbReference>
<protein>
    <submittedName>
        <fullName evidence="3">Thiol-disulfide isomerase or thioredoxin</fullName>
    </submittedName>
</protein>
<keyword evidence="1" id="KW-0732">Signal</keyword>
<dbReference type="CDD" id="cd02966">
    <property type="entry name" value="TlpA_like_family"/>
    <property type="match status" value="1"/>
</dbReference>
<dbReference type="InterPro" id="IPR013766">
    <property type="entry name" value="Thioredoxin_domain"/>
</dbReference>
<gene>
    <name evidence="3" type="ORF">SAMN05660862_0491</name>
</gene>
<dbReference type="PANTHER" id="PTHR42852:SF17">
    <property type="entry name" value="THIOREDOXIN-LIKE PROTEIN HI_1115"/>
    <property type="match status" value="1"/>
</dbReference>
<feature type="domain" description="Thioredoxin" evidence="2">
    <location>
        <begin position="496"/>
        <end position="641"/>
    </location>
</feature>